<dbReference type="InterPro" id="IPR006917">
    <property type="entry name" value="SOUL_heme-bd"/>
</dbReference>
<evidence type="ECO:0000313" key="1">
    <source>
        <dbReference type="EMBL" id="GEO30663.1"/>
    </source>
</evidence>
<dbReference type="Gene3D" id="3.20.80.10">
    <property type="entry name" value="Regulatory factor, effector binding domain"/>
    <property type="match status" value="1"/>
</dbReference>
<gene>
    <name evidence="1" type="ORF">TAE01_24730</name>
</gene>
<dbReference type="SUPFAM" id="SSF55136">
    <property type="entry name" value="Probable bacterial effector-binding domain"/>
    <property type="match status" value="1"/>
</dbReference>
<dbReference type="EMBL" id="BJYX01000012">
    <property type="protein sequence ID" value="GEO30663.1"/>
    <property type="molecule type" value="Genomic_DNA"/>
</dbReference>
<evidence type="ECO:0000313" key="2">
    <source>
        <dbReference type="Proteomes" id="UP000321534"/>
    </source>
</evidence>
<sequence>MTEKQVYEIVRSYPEFELRRYAPHVVAEVVVTAPFEEAGNRAFRILFGYITGQNASSTTVAMTAPVIQGASTTIPMTAPVQQARTAEGSYAVAFVLPASLTLADAPVPTSPDVHLHERPAALAAARRYRGRWTEDSFEEHREALDRAVRAAGLTPVGAPRWARFDPPFMPWLLRRNEVVQDVAETDAATASS</sequence>
<name>A0A512D2K3_9MICO</name>
<accession>A0A512D2K3</accession>
<dbReference type="PANTHER" id="PTHR11220">
    <property type="entry name" value="HEME-BINDING PROTEIN-RELATED"/>
    <property type="match status" value="1"/>
</dbReference>
<reference evidence="1 2" key="1">
    <citation type="submission" date="2019-07" db="EMBL/GenBank/DDBJ databases">
        <title>Whole genome shotgun sequence of Terrabacter aerolatus NBRC 106305.</title>
        <authorList>
            <person name="Hosoyama A."/>
            <person name="Uohara A."/>
            <person name="Ohji S."/>
            <person name="Ichikawa N."/>
        </authorList>
    </citation>
    <scope>NUCLEOTIDE SEQUENCE [LARGE SCALE GENOMIC DNA]</scope>
    <source>
        <strain evidence="1 2">NBRC 106305</strain>
    </source>
</reference>
<proteinExistence type="predicted"/>
<organism evidence="1 2">
    <name type="scientific">Terrabacter aerolatus</name>
    <dbReference type="NCBI Taxonomy" id="422442"/>
    <lineage>
        <taxon>Bacteria</taxon>
        <taxon>Bacillati</taxon>
        <taxon>Actinomycetota</taxon>
        <taxon>Actinomycetes</taxon>
        <taxon>Micrococcales</taxon>
        <taxon>Intrasporangiaceae</taxon>
        <taxon>Terrabacter</taxon>
    </lineage>
</organism>
<dbReference type="OrthoDB" id="2156220at2"/>
<protein>
    <submittedName>
        <fullName evidence="1">Heme-binding protein</fullName>
    </submittedName>
</protein>
<dbReference type="InterPro" id="IPR011256">
    <property type="entry name" value="Reg_factor_effector_dom_sf"/>
</dbReference>
<dbReference type="PANTHER" id="PTHR11220:SF58">
    <property type="entry name" value="SOUL HEME-BINDING FAMILY PROTEIN"/>
    <property type="match status" value="1"/>
</dbReference>
<dbReference type="AlphaFoldDB" id="A0A512D2K3"/>
<dbReference type="Proteomes" id="UP000321534">
    <property type="component" value="Unassembled WGS sequence"/>
</dbReference>
<keyword evidence="2" id="KW-1185">Reference proteome</keyword>
<dbReference type="RefSeq" id="WP_147066823.1">
    <property type="nucleotide sequence ID" value="NZ_BAAARO010000001.1"/>
</dbReference>
<comment type="caution">
    <text evidence="1">The sequence shown here is derived from an EMBL/GenBank/DDBJ whole genome shotgun (WGS) entry which is preliminary data.</text>
</comment>
<dbReference type="Pfam" id="PF04832">
    <property type="entry name" value="SOUL"/>
    <property type="match status" value="1"/>
</dbReference>